<evidence type="ECO:0000259" key="12">
    <source>
        <dbReference type="Pfam" id="PF08544"/>
    </source>
</evidence>
<dbReference type="Pfam" id="PF00288">
    <property type="entry name" value="GHMP_kinases_N"/>
    <property type="match status" value="1"/>
</dbReference>
<proteinExistence type="inferred from homology"/>
<dbReference type="SUPFAM" id="SSF55060">
    <property type="entry name" value="GHMP Kinase, C-terminal domain"/>
    <property type="match status" value="1"/>
</dbReference>
<dbReference type="PANTHER" id="PTHR43527:SF2">
    <property type="entry name" value="4-DIPHOSPHOCYTIDYL-2-C-METHYL-D-ERYTHRITOL KINASE, CHLOROPLASTIC"/>
    <property type="match status" value="1"/>
</dbReference>
<comment type="catalytic activity">
    <reaction evidence="10">
        <text>4-CDP-2-C-methyl-D-erythritol + ATP = 4-CDP-2-C-methyl-D-erythritol 2-phosphate + ADP + H(+)</text>
        <dbReference type="Rhea" id="RHEA:18437"/>
        <dbReference type="ChEBI" id="CHEBI:15378"/>
        <dbReference type="ChEBI" id="CHEBI:30616"/>
        <dbReference type="ChEBI" id="CHEBI:57823"/>
        <dbReference type="ChEBI" id="CHEBI:57919"/>
        <dbReference type="ChEBI" id="CHEBI:456216"/>
        <dbReference type="EC" id="2.7.1.148"/>
    </reaction>
</comment>
<dbReference type="EC" id="2.7.1.148" evidence="2 10"/>
<feature type="domain" description="GHMP kinase N-terminal" evidence="11">
    <location>
        <begin position="65"/>
        <end position="158"/>
    </location>
</feature>
<comment type="similarity">
    <text evidence="1 10">Belongs to the GHMP kinase family. IspE subfamily.</text>
</comment>
<dbReference type="PANTHER" id="PTHR43527">
    <property type="entry name" value="4-DIPHOSPHOCYTIDYL-2-C-METHYL-D-ERYTHRITOL KINASE, CHLOROPLASTIC"/>
    <property type="match status" value="1"/>
</dbReference>
<feature type="domain" description="GHMP kinase C-terminal" evidence="12">
    <location>
        <begin position="218"/>
        <end position="270"/>
    </location>
</feature>
<feature type="binding site" evidence="10">
    <location>
        <begin position="109"/>
        <end position="119"/>
    </location>
    <ligand>
        <name>ATP</name>
        <dbReference type="ChEBI" id="CHEBI:30616"/>
    </ligand>
</feature>
<keyword evidence="8 10" id="KW-0414">Isoprene biosynthesis</keyword>
<evidence type="ECO:0000256" key="4">
    <source>
        <dbReference type="ARBA" id="ARBA00022679"/>
    </source>
</evidence>
<dbReference type="InterPro" id="IPR014721">
    <property type="entry name" value="Ribsml_uS5_D2-typ_fold_subgr"/>
</dbReference>
<dbReference type="InterPro" id="IPR020568">
    <property type="entry name" value="Ribosomal_Su5_D2-typ_SF"/>
</dbReference>
<dbReference type="SUPFAM" id="SSF54211">
    <property type="entry name" value="Ribosomal protein S5 domain 2-like"/>
    <property type="match status" value="1"/>
</dbReference>
<comment type="pathway">
    <text evidence="10">Isoprenoid biosynthesis; isopentenyl diphosphate biosynthesis via DXP pathway; isopentenyl diphosphate from 1-deoxy-D-xylulose 5-phosphate: step 3/6.</text>
</comment>
<dbReference type="EMBL" id="CP133647">
    <property type="protein sequence ID" value="WNH00468.1"/>
    <property type="molecule type" value="Genomic_DNA"/>
</dbReference>
<evidence type="ECO:0000256" key="2">
    <source>
        <dbReference type="ARBA" id="ARBA00012052"/>
    </source>
</evidence>
<evidence type="ECO:0000256" key="7">
    <source>
        <dbReference type="ARBA" id="ARBA00022840"/>
    </source>
</evidence>
<dbReference type="Pfam" id="PF08544">
    <property type="entry name" value="GHMP_kinases_C"/>
    <property type="match status" value="1"/>
</dbReference>
<sequence length="301" mass="33151">MTLTWPSPAKLNLFLYITGQRPDGYHELQTLFQFLDYGDEITISPRRDNQIRLLTSVTGVAHDDNLIVRAARLLQNHLLQKRAVPNLNVDIQSVTEHLGADIHVDKCLPMGGGLGGGSSNAATVLIALNHHWQANLSDDELAQLGVCLGADVPVFVKGHAAFAEGIGEKLQPASPEEKWFLVAHPGIEISTPTIFTDPELKRNSPIRALPALLQAPFANDCEPIARKRFREVEQLLLWLLEYAPSRLTGTGACVFGEFESEASARKVLNETPEWMQGFVARGVNISPLHTFRSGIPMLLNQ</sequence>
<feature type="active site" evidence="10">
    <location>
        <position position="151"/>
    </location>
</feature>
<accession>A0ABY9XCZ0</accession>
<evidence type="ECO:0000313" key="13">
    <source>
        <dbReference type="EMBL" id="WNH00468.1"/>
    </source>
</evidence>
<evidence type="ECO:0000256" key="9">
    <source>
        <dbReference type="ARBA" id="ARBA00032554"/>
    </source>
</evidence>
<dbReference type="GO" id="GO:0050515">
    <property type="term" value="F:4-(cytidine 5'-diphospho)-2-C-methyl-D-erythritol kinase activity"/>
    <property type="evidence" value="ECO:0007669"/>
    <property type="project" value="UniProtKB-EC"/>
</dbReference>
<comment type="function">
    <text evidence="10">Catalyzes the phosphorylation of the position 2 hydroxy group of 4-diphosphocytidyl-2C-methyl-D-erythritol.</text>
</comment>
<dbReference type="RefSeq" id="WP_189759989.1">
    <property type="nucleotide sequence ID" value="NZ_CAWPOC010000202.1"/>
</dbReference>
<evidence type="ECO:0000256" key="5">
    <source>
        <dbReference type="ARBA" id="ARBA00022741"/>
    </source>
</evidence>
<dbReference type="HAMAP" id="MF_00061">
    <property type="entry name" value="IspE"/>
    <property type="match status" value="1"/>
</dbReference>
<evidence type="ECO:0000256" key="3">
    <source>
        <dbReference type="ARBA" id="ARBA00017473"/>
    </source>
</evidence>
<evidence type="ECO:0000256" key="6">
    <source>
        <dbReference type="ARBA" id="ARBA00022777"/>
    </source>
</evidence>
<gene>
    <name evidence="10 13" type="primary">ispE</name>
    <name evidence="13" type="ORF">QL112_011160</name>
</gene>
<reference evidence="13 14" key="1">
    <citation type="journal article" date="2023" name="Access Microbiol">
        <title>The genome of a steinernematid-associated Pseudomonas piscis bacterium encodes the biosynthesis of insect toxins.</title>
        <authorList>
            <person name="Awori R.M."/>
            <person name="Hendre P."/>
            <person name="Amugune N.O."/>
        </authorList>
    </citation>
    <scope>NUCLEOTIDE SEQUENCE [LARGE SCALE GENOMIC DNA]</scope>
    <source>
        <strain evidence="13 14">97</strain>
    </source>
</reference>
<keyword evidence="14" id="KW-1185">Reference proteome</keyword>
<keyword evidence="6 10" id="KW-0418">Kinase</keyword>
<comment type="subunit">
    <text evidence="10">Homodimer.</text>
</comment>
<dbReference type="Gene3D" id="3.30.70.890">
    <property type="entry name" value="GHMP kinase, C-terminal domain"/>
    <property type="match status" value="1"/>
</dbReference>
<evidence type="ECO:0000313" key="14">
    <source>
        <dbReference type="Proteomes" id="UP001300348"/>
    </source>
</evidence>
<keyword evidence="5 10" id="KW-0547">Nucleotide-binding</keyword>
<dbReference type="GeneID" id="88856123"/>
<feature type="active site" evidence="10">
    <location>
        <position position="10"/>
    </location>
</feature>
<evidence type="ECO:0000259" key="11">
    <source>
        <dbReference type="Pfam" id="PF00288"/>
    </source>
</evidence>
<dbReference type="Proteomes" id="UP001300348">
    <property type="component" value="Chromosome"/>
</dbReference>
<protein>
    <recommendedName>
        <fullName evidence="3 10">4-diphosphocytidyl-2-C-methyl-D-erythritol kinase</fullName>
        <shortName evidence="10">CMK</shortName>
        <ecNumber evidence="2 10">2.7.1.148</ecNumber>
    </recommendedName>
    <alternativeName>
        <fullName evidence="9 10">4-(cytidine-5'-diphospho)-2-C-methyl-D-erythritol kinase</fullName>
    </alternativeName>
</protein>
<keyword evidence="7 10" id="KW-0067">ATP-binding</keyword>
<evidence type="ECO:0000256" key="1">
    <source>
        <dbReference type="ARBA" id="ARBA00009684"/>
    </source>
</evidence>
<dbReference type="InterPro" id="IPR006204">
    <property type="entry name" value="GHMP_kinase_N_dom"/>
</dbReference>
<keyword evidence="4 10" id="KW-0808">Transferase</keyword>
<dbReference type="Gene3D" id="3.30.230.10">
    <property type="match status" value="1"/>
</dbReference>
<evidence type="ECO:0000256" key="10">
    <source>
        <dbReference type="HAMAP-Rule" id="MF_00061"/>
    </source>
</evidence>
<evidence type="ECO:0000256" key="8">
    <source>
        <dbReference type="ARBA" id="ARBA00023229"/>
    </source>
</evidence>
<dbReference type="InterPro" id="IPR036554">
    <property type="entry name" value="GHMP_kinase_C_sf"/>
</dbReference>
<name>A0ABY9XCZ0_9GAMM</name>
<dbReference type="PIRSF" id="PIRSF010376">
    <property type="entry name" value="IspE"/>
    <property type="match status" value="1"/>
</dbReference>
<dbReference type="NCBIfam" id="TIGR00154">
    <property type="entry name" value="ispE"/>
    <property type="match status" value="1"/>
</dbReference>
<dbReference type="InterPro" id="IPR013750">
    <property type="entry name" value="GHMP_kinase_C_dom"/>
</dbReference>
<dbReference type="InterPro" id="IPR004424">
    <property type="entry name" value="IspE"/>
</dbReference>
<organism evidence="13 14">
    <name type="scientific">Xenorhabdus griffiniae</name>
    <dbReference type="NCBI Taxonomy" id="351672"/>
    <lineage>
        <taxon>Bacteria</taxon>
        <taxon>Pseudomonadati</taxon>
        <taxon>Pseudomonadota</taxon>
        <taxon>Gammaproteobacteria</taxon>
        <taxon>Enterobacterales</taxon>
        <taxon>Morganellaceae</taxon>
        <taxon>Xenorhabdus</taxon>
    </lineage>
</organism>